<evidence type="ECO:0000313" key="2">
    <source>
        <dbReference type="EMBL" id="EJK70363.1"/>
    </source>
</evidence>
<accession>K0SVD4</accession>
<name>K0SVD4_THAOC</name>
<sequence>MRELASLDRQALSLNEQSNDNDVTPHPSIDVCSDGEIEASRNDRENMNRRRASNANLASRKSKGHTPSPSATIAAPSPSTEEEDLTGHFTPGRRVDLAKVRPVLLNQERHHSESETLSALSSKLTAQDLIIDQLLTKIKHLEREGRKTKEDRNPSEAKLDRTPSKAYESH</sequence>
<gene>
    <name evidence="2" type="ORF">THAOC_08283</name>
</gene>
<feature type="region of interest" description="Disordered" evidence="1">
    <location>
        <begin position="142"/>
        <end position="170"/>
    </location>
</feature>
<dbReference type="EMBL" id="AGNL01008638">
    <property type="protein sequence ID" value="EJK70363.1"/>
    <property type="molecule type" value="Genomic_DNA"/>
</dbReference>
<dbReference type="Proteomes" id="UP000266841">
    <property type="component" value="Unassembled WGS sequence"/>
</dbReference>
<dbReference type="AlphaFoldDB" id="K0SVD4"/>
<feature type="compositionally biased region" description="Polar residues" evidence="1">
    <location>
        <begin position="12"/>
        <end position="22"/>
    </location>
</feature>
<feature type="compositionally biased region" description="Basic and acidic residues" evidence="1">
    <location>
        <begin position="38"/>
        <end position="48"/>
    </location>
</feature>
<comment type="caution">
    <text evidence="2">The sequence shown here is derived from an EMBL/GenBank/DDBJ whole genome shotgun (WGS) entry which is preliminary data.</text>
</comment>
<protein>
    <submittedName>
        <fullName evidence="2">Uncharacterized protein</fullName>
    </submittedName>
</protein>
<organism evidence="2 3">
    <name type="scientific">Thalassiosira oceanica</name>
    <name type="common">Marine diatom</name>
    <dbReference type="NCBI Taxonomy" id="159749"/>
    <lineage>
        <taxon>Eukaryota</taxon>
        <taxon>Sar</taxon>
        <taxon>Stramenopiles</taxon>
        <taxon>Ochrophyta</taxon>
        <taxon>Bacillariophyta</taxon>
        <taxon>Coscinodiscophyceae</taxon>
        <taxon>Thalassiosirophycidae</taxon>
        <taxon>Thalassiosirales</taxon>
        <taxon>Thalassiosiraceae</taxon>
        <taxon>Thalassiosira</taxon>
    </lineage>
</organism>
<evidence type="ECO:0000313" key="3">
    <source>
        <dbReference type="Proteomes" id="UP000266841"/>
    </source>
</evidence>
<keyword evidence="3" id="KW-1185">Reference proteome</keyword>
<proteinExistence type="predicted"/>
<feature type="region of interest" description="Disordered" evidence="1">
    <location>
        <begin position="1"/>
        <end position="92"/>
    </location>
</feature>
<reference evidence="2 3" key="1">
    <citation type="journal article" date="2012" name="Genome Biol.">
        <title>Genome and low-iron response of an oceanic diatom adapted to chronic iron limitation.</title>
        <authorList>
            <person name="Lommer M."/>
            <person name="Specht M."/>
            <person name="Roy A.S."/>
            <person name="Kraemer L."/>
            <person name="Andreson R."/>
            <person name="Gutowska M.A."/>
            <person name="Wolf J."/>
            <person name="Bergner S.V."/>
            <person name="Schilhabel M.B."/>
            <person name="Klostermeier U.C."/>
            <person name="Beiko R.G."/>
            <person name="Rosenstiel P."/>
            <person name="Hippler M."/>
            <person name="Laroche J."/>
        </authorList>
    </citation>
    <scope>NUCLEOTIDE SEQUENCE [LARGE SCALE GENOMIC DNA]</scope>
    <source>
        <strain evidence="2 3">CCMP1005</strain>
    </source>
</reference>
<feature type="compositionally biased region" description="Low complexity" evidence="1">
    <location>
        <begin position="66"/>
        <end position="79"/>
    </location>
</feature>
<evidence type="ECO:0000256" key="1">
    <source>
        <dbReference type="SAM" id="MobiDB-lite"/>
    </source>
</evidence>